<reference evidence="2" key="1">
    <citation type="submission" date="2020-04" db="EMBL/GenBank/DDBJ databases">
        <title>Global-level population genomics supports evidence of horizontal gene transfer on evolution of Rhizobia in Lentils.</title>
        <authorList>
            <person name="Gai Y."/>
            <person name="Cook D."/>
            <person name="Riely B."/>
        </authorList>
    </citation>
    <scope>NUCLEOTIDE SEQUENCE</scope>
    <source>
        <strain evidence="2">TLR9</strain>
    </source>
</reference>
<dbReference type="EMBL" id="JAAXQQ010000010">
    <property type="protein sequence ID" value="MBY3067070.1"/>
    <property type="molecule type" value="Genomic_DNA"/>
</dbReference>
<evidence type="ECO:0000259" key="1">
    <source>
        <dbReference type="Pfam" id="PF12728"/>
    </source>
</evidence>
<dbReference type="InterPro" id="IPR041657">
    <property type="entry name" value="HTH_17"/>
</dbReference>
<dbReference type="Pfam" id="PF12728">
    <property type="entry name" value="HTH_17"/>
    <property type="match status" value="1"/>
</dbReference>
<dbReference type="RefSeq" id="WP_221979865.1">
    <property type="nucleotide sequence ID" value="NZ_JAAXQQ010000010.1"/>
</dbReference>
<dbReference type="AlphaFoldDB" id="A0AB35FKJ8"/>
<gene>
    <name evidence="2" type="ORF">HFO74_27225</name>
</gene>
<evidence type="ECO:0000313" key="3">
    <source>
        <dbReference type="Proteomes" id="UP000758022"/>
    </source>
</evidence>
<dbReference type="Proteomes" id="UP000758022">
    <property type="component" value="Unassembled WGS sequence"/>
</dbReference>
<comment type="caution">
    <text evidence="2">The sequence shown here is derived from an EMBL/GenBank/DDBJ whole genome shotgun (WGS) entry which is preliminary data.</text>
</comment>
<organism evidence="2 3">
    <name type="scientific">Rhizobium laguerreae</name>
    <dbReference type="NCBI Taxonomy" id="1076926"/>
    <lineage>
        <taxon>Bacteria</taxon>
        <taxon>Pseudomonadati</taxon>
        <taxon>Pseudomonadota</taxon>
        <taxon>Alphaproteobacteria</taxon>
        <taxon>Hyphomicrobiales</taxon>
        <taxon>Rhizobiaceae</taxon>
        <taxon>Rhizobium/Agrobacterium group</taxon>
        <taxon>Rhizobium</taxon>
    </lineage>
</organism>
<name>A0AB35FKJ8_9HYPH</name>
<feature type="domain" description="Helix-turn-helix" evidence="1">
    <location>
        <begin position="31"/>
        <end position="76"/>
    </location>
</feature>
<accession>A0AB35FKJ8</accession>
<protein>
    <submittedName>
        <fullName evidence="2">Helix-turn-helix domain-containing protein</fullName>
    </submittedName>
</protein>
<dbReference type="SUPFAM" id="SSF46955">
    <property type="entry name" value="Putative DNA-binding domain"/>
    <property type="match status" value="1"/>
</dbReference>
<evidence type="ECO:0000313" key="2">
    <source>
        <dbReference type="EMBL" id="MBY3067070.1"/>
    </source>
</evidence>
<dbReference type="InterPro" id="IPR009061">
    <property type="entry name" value="DNA-bd_dom_put_sf"/>
</dbReference>
<sequence>MKFIDAIIAERKKKPSVSPYEKGSAHLRTEKEAAEWLGVSVFTIRRIRKRNEIGAYNIGGTFHYSIKQLETYLESKATCPNLASKSEIIGSPATPTPLSGKPLGLTQVPDKHAAHLLAQKTFTKPKKP</sequence>
<proteinExistence type="predicted"/>